<sequence length="251" mass="28607">MDTTVHLFLIGVILSTFPLPASSATCNVTSVFWGEPAEVTCFFDENVEDTKKSFKVHVYDVIKDDPDNHQLQYHDTVLSCYWKTHDDRKCNMKNGYQLQWQSEDKLSLKIENTTEHSFGKYFGCQVVPWDRYDIHPCLLSLREADEWTVLPSPVEETTMKSTERPTDSTEGRTEETTRASEQSKSDSKSEPSIEIIIVPILAVLAVILSIAVILVRRKRKVQESNKRKSQSKGEEEKGNGSGRTESEHMLC</sequence>
<protein>
    <submittedName>
        <fullName evidence="4">Uncharacterized protein</fullName>
    </submittedName>
</protein>
<gene>
    <name evidence="4" type="ORF">BaRGS_00024928</name>
</gene>
<keyword evidence="2" id="KW-0812">Transmembrane</keyword>
<feature type="region of interest" description="Disordered" evidence="1">
    <location>
        <begin position="222"/>
        <end position="251"/>
    </location>
</feature>
<comment type="caution">
    <text evidence="4">The sequence shown here is derived from an EMBL/GenBank/DDBJ whole genome shotgun (WGS) entry which is preliminary data.</text>
</comment>
<evidence type="ECO:0000256" key="2">
    <source>
        <dbReference type="SAM" id="Phobius"/>
    </source>
</evidence>
<reference evidence="4 5" key="1">
    <citation type="journal article" date="2023" name="Sci. Data">
        <title>Genome assembly of the Korean intertidal mud-creeper Batillaria attramentaria.</title>
        <authorList>
            <person name="Patra A.K."/>
            <person name="Ho P.T."/>
            <person name="Jun S."/>
            <person name="Lee S.J."/>
            <person name="Kim Y."/>
            <person name="Won Y.J."/>
        </authorList>
    </citation>
    <scope>NUCLEOTIDE SEQUENCE [LARGE SCALE GENOMIC DNA]</scope>
    <source>
        <strain evidence="4">Wonlab-2016</strain>
    </source>
</reference>
<keyword evidence="2" id="KW-0472">Membrane</keyword>
<evidence type="ECO:0000256" key="1">
    <source>
        <dbReference type="SAM" id="MobiDB-lite"/>
    </source>
</evidence>
<feature type="region of interest" description="Disordered" evidence="1">
    <location>
        <begin position="150"/>
        <end position="188"/>
    </location>
</feature>
<dbReference type="AlphaFoldDB" id="A0ABD0K9M9"/>
<dbReference type="EMBL" id="JACVVK020000220">
    <property type="protein sequence ID" value="KAK7483820.1"/>
    <property type="molecule type" value="Genomic_DNA"/>
</dbReference>
<keyword evidence="2" id="KW-1133">Transmembrane helix</keyword>
<dbReference type="Proteomes" id="UP001519460">
    <property type="component" value="Unassembled WGS sequence"/>
</dbReference>
<evidence type="ECO:0000313" key="4">
    <source>
        <dbReference type="EMBL" id="KAK7483820.1"/>
    </source>
</evidence>
<evidence type="ECO:0000313" key="5">
    <source>
        <dbReference type="Proteomes" id="UP001519460"/>
    </source>
</evidence>
<feature type="signal peptide" evidence="3">
    <location>
        <begin position="1"/>
        <end position="23"/>
    </location>
</feature>
<keyword evidence="5" id="KW-1185">Reference proteome</keyword>
<evidence type="ECO:0000256" key="3">
    <source>
        <dbReference type="SAM" id="SignalP"/>
    </source>
</evidence>
<feature type="compositionally biased region" description="Basic and acidic residues" evidence="1">
    <location>
        <begin position="157"/>
        <end position="188"/>
    </location>
</feature>
<organism evidence="4 5">
    <name type="scientific">Batillaria attramentaria</name>
    <dbReference type="NCBI Taxonomy" id="370345"/>
    <lineage>
        <taxon>Eukaryota</taxon>
        <taxon>Metazoa</taxon>
        <taxon>Spiralia</taxon>
        <taxon>Lophotrochozoa</taxon>
        <taxon>Mollusca</taxon>
        <taxon>Gastropoda</taxon>
        <taxon>Caenogastropoda</taxon>
        <taxon>Sorbeoconcha</taxon>
        <taxon>Cerithioidea</taxon>
        <taxon>Batillariidae</taxon>
        <taxon>Batillaria</taxon>
    </lineage>
</organism>
<name>A0ABD0K9M9_9CAEN</name>
<feature type="chain" id="PRO_5044844537" evidence="3">
    <location>
        <begin position="24"/>
        <end position="251"/>
    </location>
</feature>
<feature type="transmembrane region" description="Helical" evidence="2">
    <location>
        <begin position="195"/>
        <end position="215"/>
    </location>
</feature>
<keyword evidence="3" id="KW-0732">Signal</keyword>
<proteinExistence type="predicted"/>
<accession>A0ABD0K9M9</accession>